<dbReference type="AlphaFoldDB" id="M8B7T9"/>
<sequence length="719" mass="82759">MADTSTASAPRRFLFLSILLHWRIKPIIMTEGPLDFWINWASQIGVLLSLTFQVILHLFANVRRRNSSAMLRAPLWLAYQLSDMTATYTAGQLLYSSCAPQDHQLIAFWAPFLLLHLGGPDNITAYALEDSKLWTRHLLTLVVQIAGAGYVLYKYIAGSGILLTLAAILIFVVGVAKYSERTCALWFATFSSLQSSLKVPEGDQHFYIQHQDWYNDLADERILQRAHSLFYICKRGMVDSVIELEASDRSRKVNSEERKIIKRLRKNRERMWRVMEMELSLMYDILYTKANVIHSWVGYGIRIISPLAIVASLVLFQLSYKDGYSRVDVAVTHTLLGGALVLETKSLLGALGSSWALGFLCATRWDWLRHSVLCTGRWHRLRRALIALRRSWPGEMIMTGSSRGWSGTMGQHNMLRFRAGQVDPVSRGLGNLFKMLGLREWWDRRYYSCTIIVPENVMKRAQEVNTRVSREDINTMGLLRHKWGESALNNEQYPHLFEELREWHGIDFHESIISWHIATDLILAREEKEKGHDAPEPDDRVEIVRALSNYMMFLLVNRPYMLPGLPQNWLYKQTCNNLDNICGKINPADFCGDNLRIMLKKLFRPHHHWDLKSSALEKELAGHILKLPRGSEPFDPETPRLTYALEIADAIHKSKVVADKVRLLLNLWTDFLAYAANRCSRESHAKKLSSGGELTTIVWLILEHLRQIKEVKKQKRSHV</sequence>
<protein>
    <submittedName>
        <fullName evidence="1">Uncharacterized protein</fullName>
    </submittedName>
</protein>
<dbReference type="InterPro" id="IPR007658">
    <property type="entry name" value="DUF594"/>
</dbReference>
<dbReference type="Pfam" id="PF04578">
    <property type="entry name" value="DUF594"/>
    <property type="match status" value="1"/>
</dbReference>
<reference evidence="1" key="1">
    <citation type="submission" date="2015-06" db="UniProtKB">
        <authorList>
            <consortium name="EnsemblPlants"/>
        </authorList>
    </citation>
    <scope>IDENTIFICATION</scope>
</reference>
<dbReference type="EnsemblPlants" id="EMT10076">
    <property type="protein sequence ID" value="EMT10076"/>
    <property type="gene ID" value="F775_01397"/>
</dbReference>
<dbReference type="Pfam" id="PF13968">
    <property type="entry name" value="DUF4220"/>
    <property type="match status" value="1"/>
</dbReference>
<dbReference type="InterPro" id="IPR025315">
    <property type="entry name" value="DUF4220"/>
</dbReference>
<organism evidence="1">
    <name type="scientific">Aegilops tauschii</name>
    <name type="common">Tausch's goatgrass</name>
    <name type="synonym">Aegilops squarrosa</name>
    <dbReference type="NCBI Taxonomy" id="37682"/>
    <lineage>
        <taxon>Eukaryota</taxon>
        <taxon>Viridiplantae</taxon>
        <taxon>Streptophyta</taxon>
        <taxon>Embryophyta</taxon>
        <taxon>Tracheophyta</taxon>
        <taxon>Spermatophyta</taxon>
        <taxon>Magnoliopsida</taxon>
        <taxon>Liliopsida</taxon>
        <taxon>Poales</taxon>
        <taxon>Poaceae</taxon>
        <taxon>BOP clade</taxon>
        <taxon>Pooideae</taxon>
        <taxon>Triticodae</taxon>
        <taxon>Triticeae</taxon>
        <taxon>Triticinae</taxon>
        <taxon>Aegilops</taxon>
    </lineage>
</organism>
<dbReference type="PANTHER" id="PTHR31325">
    <property type="entry name" value="OS01G0798800 PROTEIN-RELATED"/>
    <property type="match status" value="1"/>
</dbReference>
<proteinExistence type="predicted"/>
<evidence type="ECO:0000313" key="1">
    <source>
        <dbReference type="EnsemblPlants" id="EMT10076"/>
    </source>
</evidence>
<name>M8B7T9_AEGTA</name>
<accession>M8B7T9</accession>